<dbReference type="Gene3D" id="1.20.1250.20">
    <property type="entry name" value="MFS general substrate transporter like domains"/>
    <property type="match status" value="1"/>
</dbReference>
<protein>
    <submittedName>
        <fullName evidence="3">Uncharacterized protein</fullName>
    </submittedName>
</protein>
<sequence length="968" mass="110003">MLLVPAWLFIAKQLQSEKWKRSVISVILIVNIALHLCLTFIPLSNILKDVTHCHRHSSSPLMEELVTPHHDKQWDHFKPILQVPSHSVNITTKKSTLTKEVTTENLSLPPTDGHTPRATYHDTAKQVIDNSNTTTNSHSIVLPISSTKQNNVFLDISTEMPKNMTFFSNVKVISSSTTEPALLSVIISNVSLVTAVKNKLSVLINNQSRPENNKNTFTSTGNERELIQNPIFKEINYSNAHKPTVMNIPVHGESNDMVNFENYSQTLIPQYETGQTDNNIKAMFTLLNRTLSKVYSNHNKKQLHKKLHYETDNSNEEQDDSTGHVPSSESENATGLISTNYKIWQKKSHKSWSEPQNAHLKQKIKYFSQESEDRYVPVISERGNTDDTMFHKTLLPKHPVIPSIQHKYVNRYYVHGKDFRNISQTIPDYSRTVNLEDISNDEHPTNRLQSDIVIRMKGSTESPPDSENQIKPAGVRLWGDYKNVQLLRQYKSGIKMEQAGKKENSLPIRREEVKELSAIRNVQKNMKQEKEFLLHDRQLGRKRVSKSVTSESQEAQQSSTNTLKKFTRKHSAHHTMKHCDKRSTKYKRHETSQFSPYAKAPNYRGTNKPIPKLGTIRRPMVTDSSKPKYYDNNTDLGVDKVIMQWSNKSISMQLWNITTNKLYDTTFSTILLISVLAGVFSKAVTATSSQFFQREDTVKVSEQKPITSQNCHQQVRILLSWGLFGCPLLAALVLATECSFQPRVFLLFSASLFMLTLLVTLFLLQLPGKNWDWKQSYENEGKQSHSLSLQRFGYYISIFFTGFVMACNSEFILWHIETLHGFPYNYQLLYCSYVAFGTLVQALVRSWLQQRQLHVLVNVQDSTNLGNHNAGSAAVDGLWSIGTILLGLHFLAASLLHPAWTLVSLGILQGCSAALLFTTTTSGWWAVGYGLGSLVGGFVVQAHGADWLFWMMACSIFVWSTMVTLCRG</sequence>
<keyword evidence="2" id="KW-1133">Transmembrane helix</keyword>
<dbReference type="InterPro" id="IPR036259">
    <property type="entry name" value="MFS_trans_sf"/>
</dbReference>
<feature type="transmembrane region" description="Helical" evidence="2">
    <location>
        <begin position="744"/>
        <end position="764"/>
    </location>
</feature>
<feature type="transmembrane region" description="Helical" evidence="2">
    <location>
        <begin position="717"/>
        <end position="735"/>
    </location>
</feature>
<keyword evidence="4" id="KW-1185">Reference proteome</keyword>
<evidence type="ECO:0000256" key="1">
    <source>
        <dbReference type="SAM" id="MobiDB-lite"/>
    </source>
</evidence>
<feature type="transmembrane region" description="Helical" evidence="2">
    <location>
        <begin position="22"/>
        <end position="43"/>
    </location>
</feature>
<keyword evidence="2" id="KW-0812">Transmembrane</keyword>
<keyword evidence="2" id="KW-0472">Membrane</keyword>
<accession>A0A067RMN7</accession>
<feature type="transmembrane region" description="Helical" evidence="2">
    <location>
        <begin position="947"/>
        <end position="966"/>
    </location>
</feature>
<feature type="transmembrane region" description="Helical" evidence="2">
    <location>
        <begin position="903"/>
        <end position="927"/>
    </location>
</feature>
<feature type="transmembrane region" description="Helical" evidence="2">
    <location>
        <begin position="877"/>
        <end position="896"/>
    </location>
</feature>
<proteinExistence type="predicted"/>
<dbReference type="Proteomes" id="UP000027135">
    <property type="component" value="Unassembled WGS sequence"/>
</dbReference>
<feature type="region of interest" description="Disordered" evidence="1">
    <location>
        <begin position="542"/>
        <end position="592"/>
    </location>
</feature>
<dbReference type="InParanoid" id="A0A067RMN7"/>
<feature type="compositionally biased region" description="Basic residues" evidence="1">
    <location>
        <begin position="565"/>
        <end position="576"/>
    </location>
</feature>
<reference evidence="3 4" key="1">
    <citation type="journal article" date="2014" name="Nat. Commun.">
        <title>Molecular traces of alternative social organization in a termite genome.</title>
        <authorList>
            <person name="Terrapon N."/>
            <person name="Li C."/>
            <person name="Robertson H.M."/>
            <person name="Ji L."/>
            <person name="Meng X."/>
            <person name="Booth W."/>
            <person name="Chen Z."/>
            <person name="Childers C.P."/>
            <person name="Glastad K.M."/>
            <person name="Gokhale K."/>
            <person name="Gowin J."/>
            <person name="Gronenberg W."/>
            <person name="Hermansen R.A."/>
            <person name="Hu H."/>
            <person name="Hunt B.G."/>
            <person name="Huylmans A.K."/>
            <person name="Khalil S.M."/>
            <person name="Mitchell R.D."/>
            <person name="Munoz-Torres M.C."/>
            <person name="Mustard J.A."/>
            <person name="Pan H."/>
            <person name="Reese J.T."/>
            <person name="Scharf M.E."/>
            <person name="Sun F."/>
            <person name="Vogel H."/>
            <person name="Xiao J."/>
            <person name="Yang W."/>
            <person name="Yang Z."/>
            <person name="Yang Z."/>
            <person name="Zhou J."/>
            <person name="Zhu J."/>
            <person name="Brent C.S."/>
            <person name="Elsik C.G."/>
            <person name="Goodisman M.A."/>
            <person name="Liberles D.A."/>
            <person name="Roe R.M."/>
            <person name="Vargo E.L."/>
            <person name="Vilcinskas A."/>
            <person name="Wang J."/>
            <person name="Bornberg-Bauer E."/>
            <person name="Korb J."/>
            <person name="Zhang G."/>
            <person name="Liebig J."/>
        </authorList>
    </citation>
    <scope>NUCLEOTIDE SEQUENCE [LARGE SCALE GENOMIC DNA]</scope>
    <source>
        <tissue evidence="3">Whole organism</tissue>
    </source>
</reference>
<evidence type="ECO:0000313" key="3">
    <source>
        <dbReference type="EMBL" id="KDR24298.1"/>
    </source>
</evidence>
<dbReference type="EMBL" id="KK852421">
    <property type="protein sequence ID" value="KDR24298.1"/>
    <property type="molecule type" value="Genomic_DNA"/>
</dbReference>
<dbReference type="AlphaFoldDB" id="A0A067RMN7"/>
<feature type="region of interest" description="Disordered" evidence="1">
    <location>
        <begin position="311"/>
        <end position="332"/>
    </location>
</feature>
<feature type="transmembrane region" description="Helical" evidence="2">
    <location>
        <begin position="792"/>
        <end position="816"/>
    </location>
</feature>
<evidence type="ECO:0000313" key="4">
    <source>
        <dbReference type="Proteomes" id="UP000027135"/>
    </source>
</evidence>
<name>A0A067RMN7_ZOONE</name>
<organism evidence="3 4">
    <name type="scientific">Zootermopsis nevadensis</name>
    <name type="common">Dampwood termite</name>
    <dbReference type="NCBI Taxonomy" id="136037"/>
    <lineage>
        <taxon>Eukaryota</taxon>
        <taxon>Metazoa</taxon>
        <taxon>Ecdysozoa</taxon>
        <taxon>Arthropoda</taxon>
        <taxon>Hexapoda</taxon>
        <taxon>Insecta</taxon>
        <taxon>Pterygota</taxon>
        <taxon>Neoptera</taxon>
        <taxon>Polyneoptera</taxon>
        <taxon>Dictyoptera</taxon>
        <taxon>Blattodea</taxon>
        <taxon>Blattoidea</taxon>
        <taxon>Termitoidae</taxon>
        <taxon>Termopsidae</taxon>
        <taxon>Zootermopsis</taxon>
    </lineage>
</organism>
<evidence type="ECO:0000256" key="2">
    <source>
        <dbReference type="SAM" id="Phobius"/>
    </source>
</evidence>
<dbReference type="SUPFAM" id="SSF103473">
    <property type="entry name" value="MFS general substrate transporter"/>
    <property type="match status" value="1"/>
</dbReference>
<feature type="transmembrane region" description="Helical" evidence="2">
    <location>
        <begin position="828"/>
        <end position="848"/>
    </location>
</feature>
<feature type="compositionally biased region" description="Low complexity" evidence="1">
    <location>
        <begin position="547"/>
        <end position="562"/>
    </location>
</feature>
<gene>
    <name evidence="3" type="ORF">L798_06760</name>
</gene>